<keyword evidence="9" id="KW-0326">Glycosidase</keyword>
<evidence type="ECO:0000256" key="3">
    <source>
        <dbReference type="ARBA" id="ARBA00022763"/>
    </source>
</evidence>
<dbReference type="PANTHER" id="PTHR33693">
    <property type="entry name" value="TYPE-5 URACIL-DNA GLYCOSYLASE"/>
    <property type="match status" value="1"/>
</dbReference>
<name>A0A125W9I0_ENTFL</name>
<dbReference type="GO" id="GO:0051539">
    <property type="term" value="F:4 iron, 4 sulfur cluster binding"/>
    <property type="evidence" value="ECO:0007669"/>
    <property type="project" value="UniProtKB-KW"/>
</dbReference>
<organism evidence="9 10">
    <name type="scientific">Enterococcus faecalis TX4248</name>
    <dbReference type="NCBI Taxonomy" id="749495"/>
    <lineage>
        <taxon>Bacteria</taxon>
        <taxon>Bacillati</taxon>
        <taxon>Bacillota</taxon>
        <taxon>Bacilli</taxon>
        <taxon>Lactobacillales</taxon>
        <taxon>Enterococcaceae</taxon>
        <taxon>Enterococcus</taxon>
    </lineage>
</organism>
<accession>A0A125W9I0</accession>
<reference evidence="9 10" key="1">
    <citation type="submission" date="2010-07" db="EMBL/GenBank/DDBJ databases">
        <authorList>
            <person name="Sid Ahmed O."/>
        </authorList>
    </citation>
    <scope>NUCLEOTIDE SEQUENCE [LARGE SCALE GENOMIC DNA]</scope>
    <source>
        <strain evidence="9 10">TX4248</strain>
    </source>
</reference>
<evidence type="ECO:0000256" key="5">
    <source>
        <dbReference type="ARBA" id="ARBA00023004"/>
    </source>
</evidence>
<evidence type="ECO:0000256" key="6">
    <source>
        <dbReference type="ARBA" id="ARBA00023014"/>
    </source>
</evidence>
<dbReference type="HOGENOM" id="CLU_044815_1_2_9"/>
<dbReference type="EMBL" id="AEBR01000008">
    <property type="protein sequence ID" value="EFM83980.1"/>
    <property type="molecule type" value="Genomic_DNA"/>
</dbReference>
<dbReference type="GO" id="GO:0097506">
    <property type="term" value="F:deaminated base DNA N-glycosylase activity"/>
    <property type="evidence" value="ECO:0007669"/>
    <property type="project" value="UniProtKB-ARBA"/>
</dbReference>
<feature type="domain" description="Uracil-DNA glycosylase-like" evidence="8">
    <location>
        <begin position="25"/>
        <end position="204"/>
    </location>
</feature>
<dbReference type="GO" id="GO:0006281">
    <property type="term" value="P:DNA repair"/>
    <property type="evidence" value="ECO:0007669"/>
    <property type="project" value="UniProtKB-KW"/>
</dbReference>
<dbReference type="SMART" id="SM00987">
    <property type="entry name" value="UreE_C"/>
    <property type="match status" value="1"/>
</dbReference>
<evidence type="ECO:0000256" key="4">
    <source>
        <dbReference type="ARBA" id="ARBA00022801"/>
    </source>
</evidence>
<protein>
    <submittedName>
        <fullName evidence="9">Uracil-DNA glycosylase, family 4</fullName>
        <ecNumber evidence="9">3.2.2.-</ecNumber>
    </submittedName>
</protein>
<dbReference type="Gene3D" id="3.40.470.10">
    <property type="entry name" value="Uracil-DNA glycosylase-like domain"/>
    <property type="match status" value="1"/>
</dbReference>
<dbReference type="GeneID" id="60892946"/>
<gene>
    <name evidence="9" type="ORF">HMPREF9498_00325</name>
</gene>
<dbReference type="GO" id="GO:0046872">
    <property type="term" value="F:metal ion binding"/>
    <property type="evidence" value="ECO:0007669"/>
    <property type="project" value="UniProtKB-KW"/>
</dbReference>
<evidence type="ECO:0000259" key="8">
    <source>
        <dbReference type="SMART" id="SM00986"/>
    </source>
</evidence>
<proteinExistence type="predicted"/>
<evidence type="ECO:0000313" key="10">
    <source>
        <dbReference type="Proteomes" id="UP000004846"/>
    </source>
</evidence>
<dbReference type="SUPFAM" id="SSF52141">
    <property type="entry name" value="Uracil-DNA glycosylase-like"/>
    <property type="match status" value="1"/>
</dbReference>
<keyword evidence="1" id="KW-0004">4Fe-4S</keyword>
<keyword evidence="2" id="KW-0479">Metal-binding</keyword>
<evidence type="ECO:0000256" key="7">
    <source>
        <dbReference type="ARBA" id="ARBA00023204"/>
    </source>
</evidence>
<dbReference type="AlphaFoldDB" id="A0A125W9I0"/>
<keyword evidence="7" id="KW-0234">DNA repair</keyword>
<keyword evidence="4 9" id="KW-0378">Hydrolase</keyword>
<dbReference type="EC" id="3.2.2.-" evidence="9"/>
<keyword evidence="6" id="KW-0411">Iron-sulfur</keyword>
<dbReference type="SMART" id="SM00986">
    <property type="entry name" value="UDG"/>
    <property type="match status" value="1"/>
</dbReference>
<evidence type="ECO:0000256" key="1">
    <source>
        <dbReference type="ARBA" id="ARBA00022485"/>
    </source>
</evidence>
<keyword evidence="3" id="KW-0227">DNA damage</keyword>
<dbReference type="Pfam" id="PF03167">
    <property type="entry name" value="UDG"/>
    <property type="match status" value="1"/>
</dbReference>
<keyword evidence="5" id="KW-0408">Iron</keyword>
<dbReference type="InterPro" id="IPR005122">
    <property type="entry name" value="Uracil-DNA_glycosylase-like"/>
</dbReference>
<dbReference type="InterPro" id="IPR036895">
    <property type="entry name" value="Uracil-DNA_glycosylase-like_sf"/>
</dbReference>
<dbReference type="CDD" id="cd10030">
    <property type="entry name" value="UDG-F4_TTUDGA_SPO1dp_like"/>
    <property type="match status" value="1"/>
</dbReference>
<dbReference type="PANTHER" id="PTHR33693:SF1">
    <property type="entry name" value="TYPE-4 URACIL-DNA GLYCOSYLASE"/>
    <property type="match status" value="1"/>
</dbReference>
<dbReference type="RefSeq" id="WP_002355481.1">
    <property type="nucleotide sequence ID" value="NZ_GL454414.1"/>
</dbReference>
<dbReference type="InterPro" id="IPR051536">
    <property type="entry name" value="UDG_Type-4/5"/>
</dbReference>
<evidence type="ECO:0000313" key="9">
    <source>
        <dbReference type="EMBL" id="EFM83980.1"/>
    </source>
</evidence>
<evidence type="ECO:0000256" key="2">
    <source>
        <dbReference type="ARBA" id="ARBA00022723"/>
    </source>
</evidence>
<comment type="caution">
    <text evidence="9">The sequence shown here is derived from an EMBL/GenBank/DDBJ whole genome shotgun (WGS) entry which is preliminary data.</text>
</comment>
<dbReference type="Proteomes" id="UP000004846">
    <property type="component" value="Unassembled WGS sequence"/>
</dbReference>
<sequence length="216" mass="24591">MHYPEHLKKAVLAKAKDLPLEGFVEGQGPQQPKVMLIGEAPGKEEIKENVPFIGRSGQLLMEQLQQVGLSRETVYITSAVRSRPFSVKTKQIAKTGERVTKFPNRTPTKEEIKIFAPLLDWEIAVCQPELILTLGNIGLQRLLGPKPTITAVHGTVIQSPIQTFDEQSQNYHWTQKTYQIIPLFHPAAVFYNYRLKEVVKEDWQVVQKQLQLLKKV</sequence>